<comment type="caution">
    <text evidence="3">The sequence shown here is derived from an EMBL/GenBank/DDBJ whole genome shotgun (WGS) entry which is preliminary data.</text>
</comment>
<name>A0A9P6W359_RHOMI</name>
<dbReference type="Proteomes" id="UP000777482">
    <property type="component" value="Unassembled WGS sequence"/>
</dbReference>
<evidence type="ECO:0000256" key="1">
    <source>
        <dbReference type="SAM" id="MobiDB-lite"/>
    </source>
</evidence>
<feature type="compositionally biased region" description="Acidic residues" evidence="1">
    <location>
        <begin position="93"/>
        <end position="102"/>
    </location>
</feature>
<feature type="region of interest" description="Disordered" evidence="1">
    <location>
        <begin position="29"/>
        <end position="262"/>
    </location>
</feature>
<keyword evidence="4" id="KW-1185">Reference proteome</keyword>
<reference evidence="3 4" key="1">
    <citation type="submission" date="2020-11" db="EMBL/GenBank/DDBJ databases">
        <title>Kefir isolates.</title>
        <authorList>
            <person name="Marcisauskas S."/>
            <person name="Kim Y."/>
            <person name="Blasche S."/>
        </authorList>
    </citation>
    <scope>NUCLEOTIDE SEQUENCE [LARGE SCALE GENOMIC DNA]</scope>
    <source>
        <strain evidence="3 4">KR</strain>
    </source>
</reference>
<evidence type="ECO:0000313" key="4">
    <source>
        <dbReference type="Proteomes" id="UP000777482"/>
    </source>
</evidence>
<accession>A0A9P6W359</accession>
<organism evidence="3 4">
    <name type="scientific">Rhodotorula mucilaginosa</name>
    <name type="common">Yeast</name>
    <name type="synonym">Rhodotorula rubra</name>
    <dbReference type="NCBI Taxonomy" id="5537"/>
    <lineage>
        <taxon>Eukaryota</taxon>
        <taxon>Fungi</taxon>
        <taxon>Dikarya</taxon>
        <taxon>Basidiomycota</taxon>
        <taxon>Pucciniomycotina</taxon>
        <taxon>Microbotryomycetes</taxon>
        <taxon>Sporidiobolales</taxon>
        <taxon>Sporidiobolaceae</taxon>
        <taxon>Rhodotorula</taxon>
    </lineage>
</organism>
<feature type="compositionally biased region" description="Low complexity" evidence="1">
    <location>
        <begin position="135"/>
        <end position="167"/>
    </location>
</feature>
<keyword evidence="2" id="KW-0732">Signal</keyword>
<sequence>MSTSLICTCLLLRLLANSSLLDPPDERALPFAPSLGSLTPPTGPSVIKPDPLPTPVSPAKPKTPRKRPGHGELPIDSERTGVLREQALPEQTAEVDGDDDTLSEMSHSRSASTQTSPGASGKQASPSLSRKKSRTPSVSSRRSSISSARTSASGIFPPASAALAPIISDHEHVPHQLLPSGGEDETPTESPARERQPDFDRPLYKTAVPSGKPRLYAMPKRPGPNPRHTASATTVSSGTAQQAHASGNNAVEKLRSVSGAIR</sequence>
<gene>
    <name evidence="3" type="ORF">C6P46_004083</name>
</gene>
<dbReference type="AlphaFoldDB" id="A0A9P6W359"/>
<dbReference type="EMBL" id="PUHQ01000036">
    <property type="protein sequence ID" value="KAG0661311.1"/>
    <property type="molecule type" value="Genomic_DNA"/>
</dbReference>
<evidence type="ECO:0000256" key="2">
    <source>
        <dbReference type="SAM" id="SignalP"/>
    </source>
</evidence>
<protein>
    <submittedName>
        <fullName evidence="3">Uncharacterized protein</fullName>
    </submittedName>
</protein>
<proteinExistence type="predicted"/>
<feature type="signal peptide" evidence="2">
    <location>
        <begin position="1"/>
        <end position="21"/>
    </location>
</feature>
<feature type="compositionally biased region" description="Polar residues" evidence="1">
    <location>
        <begin position="103"/>
        <end position="128"/>
    </location>
</feature>
<feature type="compositionally biased region" description="Low complexity" evidence="1">
    <location>
        <begin position="229"/>
        <end position="243"/>
    </location>
</feature>
<feature type="compositionally biased region" description="Basic and acidic residues" evidence="1">
    <location>
        <begin position="191"/>
        <end position="203"/>
    </location>
</feature>
<feature type="chain" id="PRO_5040147180" evidence="2">
    <location>
        <begin position="22"/>
        <end position="262"/>
    </location>
</feature>
<evidence type="ECO:0000313" key="3">
    <source>
        <dbReference type="EMBL" id="KAG0661311.1"/>
    </source>
</evidence>